<dbReference type="InterPro" id="IPR015797">
    <property type="entry name" value="NUDIX_hydrolase-like_dom_sf"/>
</dbReference>
<accession>A0A2K8P8K1</accession>
<dbReference type="Pfam" id="PF00293">
    <property type="entry name" value="NUDIX"/>
    <property type="match status" value="1"/>
</dbReference>
<dbReference type="KEGG" id="slx:SLAV_05705"/>
<keyword evidence="4" id="KW-0460">Magnesium</keyword>
<dbReference type="InterPro" id="IPR020476">
    <property type="entry name" value="Nudix_hydrolase"/>
</dbReference>
<comment type="similarity">
    <text evidence="2 5">Belongs to the Nudix hydrolase family.</text>
</comment>
<sequence length="164" mass="17537">MTHPQRPVGHRPPPHPDDGSVVSSGQASLNGSAAPAPWVAGAVVAHEGRVLLVRRRVAEGQLSWQFPAGKVEPGESFEEAAVRETKEEAGVDVLAVAPLGKRVHPITGRRVSYTACELAGGTAYVADVDEIAEVAWVALSEIPRYIPYGLFEPVQRHLDVVLQP</sequence>
<dbReference type="AlphaFoldDB" id="A0A2K8P8K1"/>
<dbReference type="PROSITE" id="PS00893">
    <property type="entry name" value="NUDIX_BOX"/>
    <property type="match status" value="1"/>
</dbReference>
<dbReference type="PRINTS" id="PR00502">
    <property type="entry name" value="NUDIXFAMILY"/>
</dbReference>
<evidence type="ECO:0000313" key="6">
    <source>
        <dbReference type="EMBL" id="ATZ23046.1"/>
    </source>
</evidence>
<proteinExistence type="inferred from homology"/>
<evidence type="ECO:0000313" key="7">
    <source>
        <dbReference type="Proteomes" id="UP000231791"/>
    </source>
</evidence>
<evidence type="ECO:0000256" key="5">
    <source>
        <dbReference type="RuleBase" id="RU003476"/>
    </source>
</evidence>
<dbReference type="PANTHER" id="PTHR43222:SF9">
    <property type="entry name" value="8-OXO-(D)GTP PHOSPHATASE"/>
    <property type="match status" value="1"/>
</dbReference>
<dbReference type="InterPro" id="IPR020084">
    <property type="entry name" value="NUDIX_hydrolase_CS"/>
</dbReference>
<dbReference type="SUPFAM" id="SSF55811">
    <property type="entry name" value="Nudix"/>
    <property type="match status" value="1"/>
</dbReference>
<name>A0A2K8P8K1_STRLA</name>
<evidence type="ECO:0000256" key="3">
    <source>
        <dbReference type="ARBA" id="ARBA00022801"/>
    </source>
</evidence>
<organism evidence="6 7">
    <name type="scientific">Streptomyces lavendulae subsp. lavendulae</name>
    <dbReference type="NCBI Taxonomy" id="58340"/>
    <lineage>
        <taxon>Bacteria</taxon>
        <taxon>Bacillati</taxon>
        <taxon>Actinomycetota</taxon>
        <taxon>Actinomycetes</taxon>
        <taxon>Kitasatosporales</taxon>
        <taxon>Streptomycetaceae</taxon>
        <taxon>Streptomyces</taxon>
    </lineage>
</organism>
<dbReference type="Proteomes" id="UP000231791">
    <property type="component" value="Chromosome"/>
</dbReference>
<comment type="cofactor">
    <cofactor evidence="1">
        <name>Mg(2+)</name>
        <dbReference type="ChEBI" id="CHEBI:18420"/>
    </cofactor>
</comment>
<keyword evidence="7" id="KW-1185">Reference proteome</keyword>
<dbReference type="Gene3D" id="3.90.79.10">
    <property type="entry name" value="Nucleoside Triphosphate Pyrophosphohydrolase"/>
    <property type="match status" value="1"/>
</dbReference>
<reference evidence="6 7" key="1">
    <citation type="submission" date="2017-11" db="EMBL/GenBank/DDBJ databases">
        <title>Complete genome sequence of Streptomyces lavendulae subsp. lavendulae CCM 3239 (formerly 'Streptomyces aureofaciens CCM 3239'), the producer of the angucycline-type antibiotic auricin.</title>
        <authorList>
            <person name="Busche T."/>
            <person name="Novakova R."/>
            <person name="Al'Dilaimi A."/>
            <person name="Homerova D."/>
            <person name="Feckova L."/>
            <person name="Rezuchova B."/>
            <person name="Mingyar E."/>
            <person name="Csolleiova D."/>
            <person name="Bekeova C."/>
            <person name="Winkler A."/>
            <person name="Sevcikova B."/>
            <person name="Kalinowski J."/>
            <person name="Kormanec J."/>
            <person name="Ruckert C."/>
        </authorList>
    </citation>
    <scope>NUCLEOTIDE SEQUENCE [LARGE SCALE GENOMIC DNA]</scope>
    <source>
        <strain evidence="6 7">CCM 3239</strain>
    </source>
</reference>
<dbReference type="PANTHER" id="PTHR43222">
    <property type="entry name" value="NUDIX HYDROLASE 23"/>
    <property type="match status" value="1"/>
</dbReference>
<dbReference type="InterPro" id="IPR000086">
    <property type="entry name" value="NUDIX_hydrolase_dom"/>
</dbReference>
<dbReference type="OrthoDB" id="9761969at2"/>
<protein>
    <submittedName>
        <fullName evidence="6">Mutator protein MutT4</fullName>
        <ecNumber evidence="6">3.6.1.-</ecNumber>
    </submittedName>
</protein>
<dbReference type="PROSITE" id="PS51462">
    <property type="entry name" value="NUDIX"/>
    <property type="match status" value="1"/>
</dbReference>
<keyword evidence="3 5" id="KW-0378">Hydrolase</keyword>
<evidence type="ECO:0000256" key="2">
    <source>
        <dbReference type="ARBA" id="ARBA00005582"/>
    </source>
</evidence>
<evidence type="ECO:0000256" key="4">
    <source>
        <dbReference type="ARBA" id="ARBA00022842"/>
    </source>
</evidence>
<dbReference type="CDD" id="cd02883">
    <property type="entry name" value="NUDIX_Hydrolase"/>
    <property type="match status" value="1"/>
</dbReference>
<evidence type="ECO:0000256" key="1">
    <source>
        <dbReference type="ARBA" id="ARBA00001946"/>
    </source>
</evidence>
<dbReference type="EC" id="3.6.1.-" evidence="6"/>
<gene>
    <name evidence="6" type="primary">mutT1</name>
    <name evidence="6" type="ORF">SLAV_05705</name>
</gene>
<dbReference type="GO" id="GO:0016787">
    <property type="term" value="F:hydrolase activity"/>
    <property type="evidence" value="ECO:0007669"/>
    <property type="project" value="UniProtKB-KW"/>
</dbReference>
<dbReference type="EMBL" id="CP024985">
    <property type="protein sequence ID" value="ATZ23046.1"/>
    <property type="molecule type" value="Genomic_DNA"/>
</dbReference>